<evidence type="ECO:0000313" key="3">
    <source>
        <dbReference type="Proteomes" id="UP000031563"/>
    </source>
</evidence>
<dbReference type="EMBL" id="JWIR02000058">
    <property type="protein sequence ID" value="KKB36846.1"/>
    <property type="molecule type" value="Genomic_DNA"/>
</dbReference>
<accession>A0A0F5HPH4</accession>
<organism evidence="2 3">
    <name type="scientific">Bacillus thermotolerans</name>
    <name type="common">Quasibacillus thermotolerans</name>
    <dbReference type="NCBI Taxonomy" id="1221996"/>
    <lineage>
        <taxon>Bacteria</taxon>
        <taxon>Bacillati</taxon>
        <taxon>Bacillota</taxon>
        <taxon>Bacilli</taxon>
        <taxon>Bacillales</taxon>
        <taxon>Bacillaceae</taxon>
        <taxon>Bacillus</taxon>
    </lineage>
</organism>
<reference evidence="2" key="1">
    <citation type="submission" date="2015-02" db="EMBL/GenBank/DDBJ databases">
        <title>Genome Assembly of Bacillaceae bacterium MTCC 8252.</title>
        <authorList>
            <person name="Verma A."/>
            <person name="Khatri I."/>
            <person name="Mual P."/>
            <person name="Subramanian S."/>
            <person name="Krishnamurthi S."/>
        </authorList>
    </citation>
    <scope>NUCLEOTIDE SEQUENCE [LARGE SCALE GENOMIC DNA]</scope>
    <source>
        <strain evidence="2">MTCC 8252</strain>
    </source>
</reference>
<proteinExistence type="predicted"/>
<dbReference type="Pfam" id="PF14417">
    <property type="entry name" value="MEDS"/>
    <property type="match status" value="1"/>
</dbReference>
<evidence type="ECO:0000259" key="1">
    <source>
        <dbReference type="Pfam" id="PF14417"/>
    </source>
</evidence>
<dbReference type="OrthoDB" id="2855396at2"/>
<name>A0A0F5HPH4_BACTR</name>
<keyword evidence="3" id="KW-1185">Reference proteome</keyword>
<protein>
    <recommendedName>
        <fullName evidence="1">MEDS domain-containing protein</fullName>
    </recommendedName>
</protein>
<gene>
    <name evidence="2" type="ORF">QY95_02920</name>
</gene>
<sequence>MVSKAIVEIMKDLKKGNSGHVCYFYDNEITYINNVVSFIVTGIRNGDHILLLENDRNMLLINRRLEKELNEKERGFLHCINNYDFYYFNKSFNPQTIVQNFLENTEPLLEEGASVCTWGLIEWGENEEIHQYIEEYEKEVDNITNEKGIISVCAYHAGRTPDSLKERLINCHGIVLTDHEAVNLKQS</sequence>
<dbReference type="AlphaFoldDB" id="A0A0F5HPH4"/>
<evidence type="ECO:0000313" key="2">
    <source>
        <dbReference type="EMBL" id="KKB36846.1"/>
    </source>
</evidence>
<dbReference type="InterPro" id="IPR025847">
    <property type="entry name" value="MEDS_domain"/>
</dbReference>
<comment type="caution">
    <text evidence="2">The sequence shown here is derived from an EMBL/GenBank/DDBJ whole genome shotgun (WGS) entry which is preliminary data.</text>
</comment>
<feature type="domain" description="MEDS" evidence="1">
    <location>
        <begin position="20"/>
        <end position="172"/>
    </location>
</feature>
<accession>A0A0F5HU81</accession>
<dbReference type="Proteomes" id="UP000031563">
    <property type="component" value="Unassembled WGS sequence"/>
</dbReference>